<dbReference type="AlphaFoldDB" id="M1LTN1"/>
<sequence length="334" mass="38958">MNDSFIVLYDSFVNSLFELEEHPKKIAIAVSGGVDSSTMSYIAKKATEKFNISMVLFHVNHGLQETADNWSRHVHSLANLLDVEIYEKKILVDSIKKKGIEGAARDARYKAFYDLSMEHGIHHVFLAHHQKDQAETLLFRLLRGSGVKGMAGMKKISKVNNIFYIRPWLDIDKNNIDIESKKFSLDNSWFPINDPTNKDPAYSRGVIRFFLEPVLDRYWPQWKKTLCRHASHMRDADNIIEVFSSNYLKTLDFDNDNFSFSLLKWRLILSKPIKMQVLRYWIMLHNINLPSNAVLNEIYKQLSQLHALGYDRCMTVHHDNHLILCKRGRVYIDK</sequence>
<dbReference type="InterPro" id="IPR014729">
    <property type="entry name" value="Rossmann-like_a/b/a_fold"/>
</dbReference>
<dbReference type="PANTHER" id="PTHR43033:SF1">
    <property type="entry name" value="TRNA(ILE)-LYSIDINE SYNTHASE-RELATED"/>
    <property type="match status" value="1"/>
</dbReference>
<dbReference type="PATRIC" id="fig|1208918.3.peg.157"/>
<feature type="binding site" evidence="6">
    <location>
        <begin position="31"/>
        <end position="36"/>
    </location>
    <ligand>
        <name>ATP</name>
        <dbReference type="ChEBI" id="CHEBI:30616"/>
    </ligand>
</feature>
<keyword evidence="3 6" id="KW-0547">Nucleotide-binding</keyword>
<accession>M1LTN1</accession>
<dbReference type="STRING" id="1208918.CDEE_0399"/>
<dbReference type="NCBIfam" id="TIGR02432">
    <property type="entry name" value="lysidine_TilS_N"/>
    <property type="match status" value="1"/>
</dbReference>
<dbReference type="SUPFAM" id="SSF52402">
    <property type="entry name" value="Adenine nucleotide alpha hydrolases-like"/>
    <property type="match status" value="1"/>
</dbReference>
<proteinExistence type="inferred from homology"/>
<dbReference type="Gene3D" id="1.20.59.20">
    <property type="match status" value="1"/>
</dbReference>
<evidence type="ECO:0000256" key="1">
    <source>
        <dbReference type="ARBA" id="ARBA00022598"/>
    </source>
</evidence>
<dbReference type="InterPro" id="IPR012094">
    <property type="entry name" value="tRNA_Ile_lys_synt"/>
</dbReference>
<evidence type="ECO:0000259" key="7">
    <source>
        <dbReference type="Pfam" id="PF01171"/>
    </source>
</evidence>
<evidence type="ECO:0000256" key="2">
    <source>
        <dbReference type="ARBA" id="ARBA00022694"/>
    </source>
</evidence>
<dbReference type="GO" id="GO:0032267">
    <property type="term" value="F:tRNA(Ile)-lysidine synthase activity"/>
    <property type="evidence" value="ECO:0007669"/>
    <property type="project" value="UniProtKB-EC"/>
</dbReference>
<dbReference type="Pfam" id="PF01171">
    <property type="entry name" value="ATP_bind_3"/>
    <property type="match status" value="1"/>
</dbReference>
<dbReference type="InterPro" id="IPR012795">
    <property type="entry name" value="tRNA_Ile_lys_synt_N"/>
</dbReference>
<keyword evidence="4 6" id="KW-0067">ATP-binding</keyword>
<comment type="similarity">
    <text evidence="6">Belongs to the tRNA(Ile)-lysidine synthase family.</text>
</comment>
<name>M1LTN1_9PROT</name>
<organism evidence="8 9">
    <name type="scientific">Candidatus Kinetoplastidibacterium crithidiae TCC036E</name>
    <dbReference type="NCBI Taxonomy" id="1208918"/>
    <lineage>
        <taxon>Bacteria</taxon>
        <taxon>Pseudomonadati</taxon>
        <taxon>Pseudomonadota</taxon>
        <taxon>Betaproteobacteria</taxon>
        <taxon>Candidatus Kinetoplastidibacterium</taxon>
    </lineage>
</organism>
<dbReference type="RefSeq" id="WP_015239004.1">
    <property type="nucleotide sequence ID" value="NC_020283.1"/>
</dbReference>
<dbReference type="GO" id="GO:0005524">
    <property type="term" value="F:ATP binding"/>
    <property type="evidence" value="ECO:0007669"/>
    <property type="project" value="UniProtKB-UniRule"/>
</dbReference>
<dbReference type="EMBL" id="CP003804">
    <property type="protein sequence ID" value="AGF47461.1"/>
    <property type="molecule type" value="Genomic_DNA"/>
</dbReference>
<dbReference type="EC" id="6.3.4.19" evidence="6"/>
<dbReference type="HOGENOM" id="CLU_018869_2_1_4"/>
<comment type="subcellular location">
    <subcellularLocation>
        <location evidence="6">Cytoplasm</location>
    </subcellularLocation>
</comment>
<evidence type="ECO:0000256" key="4">
    <source>
        <dbReference type="ARBA" id="ARBA00022840"/>
    </source>
</evidence>
<dbReference type="CDD" id="cd01992">
    <property type="entry name" value="TilS_N"/>
    <property type="match status" value="1"/>
</dbReference>
<dbReference type="SUPFAM" id="SSF82829">
    <property type="entry name" value="MesJ substrate recognition domain-like"/>
    <property type="match status" value="1"/>
</dbReference>
<dbReference type="GO" id="GO:0006400">
    <property type="term" value="P:tRNA modification"/>
    <property type="evidence" value="ECO:0007669"/>
    <property type="project" value="UniProtKB-UniRule"/>
</dbReference>
<dbReference type="Gene3D" id="3.40.50.620">
    <property type="entry name" value="HUPs"/>
    <property type="match status" value="1"/>
</dbReference>
<keyword evidence="1 6" id="KW-0436">Ligase</keyword>
<dbReference type="PANTHER" id="PTHR43033">
    <property type="entry name" value="TRNA(ILE)-LYSIDINE SYNTHASE-RELATED"/>
    <property type="match status" value="1"/>
</dbReference>
<dbReference type="eggNOG" id="COG0037">
    <property type="taxonomic scope" value="Bacteria"/>
</dbReference>
<dbReference type="KEGG" id="kct:CDEE_0399"/>
<evidence type="ECO:0000256" key="5">
    <source>
        <dbReference type="ARBA" id="ARBA00048539"/>
    </source>
</evidence>
<keyword evidence="9" id="KW-1185">Reference proteome</keyword>
<dbReference type="HAMAP" id="MF_01161">
    <property type="entry name" value="tRNA_Ile_lys_synt"/>
    <property type="match status" value="1"/>
</dbReference>
<keyword evidence="2 6" id="KW-0819">tRNA processing</keyword>
<evidence type="ECO:0000256" key="6">
    <source>
        <dbReference type="HAMAP-Rule" id="MF_01161"/>
    </source>
</evidence>
<comment type="domain">
    <text evidence="6">The N-terminal region contains the highly conserved SGGXDS motif, predicted to be a P-loop motif involved in ATP binding.</text>
</comment>
<feature type="domain" description="tRNA(Ile)-lysidine/2-thiocytidine synthase N-terminal" evidence="7">
    <location>
        <begin position="25"/>
        <end position="208"/>
    </location>
</feature>
<comment type="function">
    <text evidence="6">Ligates lysine onto the cytidine present at position 34 of the AUA codon-specific tRNA(Ile) that contains the anticodon CAU, in an ATP-dependent manner. Cytidine is converted to lysidine, thus changing the amino acid specificity of the tRNA from methionine to isoleucine.</text>
</comment>
<dbReference type="InterPro" id="IPR011063">
    <property type="entry name" value="TilS/TtcA_N"/>
</dbReference>
<evidence type="ECO:0000256" key="3">
    <source>
        <dbReference type="ARBA" id="ARBA00022741"/>
    </source>
</evidence>
<evidence type="ECO:0000313" key="9">
    <source>
        <dbReference type="Proteomes" id="UP000011686"/>
    </source>
</evidence>
<keyword evidence="6" id="KW-0963">Cytoplasm</keyword>
<comment type="catalytic activity">
    <reaction evidence="5 6">
        <text>cytidine(34) in tRNA(Ile2) + L-lysine + ATP = lysidine(34) in tRNA(Ile2) + AMP + diphosphate + H(+)</text>
        <dbReference type="Rhea" id="RHEA:43744"/>
        <dbReference type="Rhea" id="RHEA-COMP:10625"/>
        <dbReference type="Rhea" id="RHEA-COMP:10670"/>
        <dbReference type="ChEBI" id="CHEBI:15378"/>
        <dbReference type="ChEBI" id="CHEBI:30616"/>
        <dbReference type="ChEBI" id="CHEBI:32551"/>
        <dbReference type="ChEBI" id="CHEBI:33019"/>
        <dbReference type="ChEBI" id="CHEBI:82748"/>
        <dbReference type="ChEBI" id="CHEBI:83665"/>
        <dbReference type="ChEBI" id="CHEBI:456215"/>
        <dbReference type="EC" id="6.3.4.19"/>
    </reaction>
</comment>
<gene>
    <name evidence="6" type="primary">tilS</name>
    <name evidence="8" type="ORF">CDEE_0399</name>
</gene>
<protein>
    <recommendedName>
        <fullName evidence="6">tRNA(Ile)-lysidine synthase</fullName>
        <ecNumber evidence="6">6.3.4.19</ecNumber>
    </recommendedName>
    <alternativeName>
        <fullName evidence="6">tRNA(Ile)-2-lysyl-cytidine synthase</fullName>
    </alternativeName>
    <alternativeName>
        <fullName evidence="6">tRNA(Ile)-lysidine synthetase</fullName>
    </alternativeName>
</protein>
<dbReference type="Proteomes" id="UP000011686">
    <property type="component" value="Chromosome"/>
</dbReference>
<reference evidence="8 9" key="1">
    <citation type="journal article" date="2013" name="Genome Biol. Evol.">
        <title>Genome evolution and phylogenomic analysis of candidatus kinetoplastibacterium, the betaproteobacterial endosymbionts of strigomonas and angomonas.</title>
        <authorList>
            <person name="Alves J.M."/>
            <person name="Serrano M.G."/>
            <person name="Maia da Silva F."/>
            <person name="Voegtly L.J."/>
            <person name="Matveyev A.V."/>
            <person name="Teixeira M.M."/>
            <person name="Camargo E.P."/>
            <person name="Buck G.A."/>
        </authorList>
    </citation>
    <scope>NUCLEOTIDE SEQUENCE [LARGE SCALE GENOMIC DNA]</scope>
    <source>
        <strain evidence="8 9">TCC036E</strain>
    </source>
</reference>
<evidence type="ECO:0000313" key="8">
    <source>
        <dbReference type="EMBL" id="AGF47461.1"/>
    </source>
</evidence>
<dbReference type="GO" id="GO:0005737">
    <property type="term" value="C:cytoplasm"/>
    <property type="evidence" value="ECO:0007669"/>
    <property type="project" value="UniProtKB-SubCell"/>
</dbReference>